<organism evidence="3 4">
    <name type="scientific">Sporisorium reilianum (strain SRZ2)</name>
    <name type="common">Maize head smut fungus</name>
    <dbReference type="NCBI Taxonomy" id="999809"/>
    <lineage>
        <taxon>Eukaryota</taxon>
        <taxon>Fungi</taxon>
        <taxon>Dikarya</taxon>
        <taxon>Basidiomycota</taxon>
        <taxon>Ustilaginomycotina</taxon>
        <taxon>Ustilaginomycetes</taxon>
        <taxon>Ustilaginales</taxon>
        <taxon>Ustilaginaceae</taxon>
        <taxon>Sporisorium</taxon>
    </lineage>
</organism>
<proteinExistence type="predicted"/>
<dbReference type="EMBL" id="FQ311430">
    <property type="protein sequence ID" value="CBQ68221.1"/>
    <property type="molecule type" value="Genomic_DNA"/>
</dbReference>
<feature type="signal peptide" evidence="2">
    <location>
        <begin position="1"/>
        <end position="22"/>
    </location>
</feature>
<dbReference type="AlphaFoldDB" id="E6ZLL8"/>
<feature type="chain" id="PRO_5003216828" description="Mig1 protein" evidence="2">
    <location>
        <begin position="23"/>
        <end position="171"/>
    </location>
</feature>
<dbReference type="VEuPathDB" id="FungiDB:sr12087"/>
<dbReference type="OrthoDB" id="2556287at2759"/>
<protein>
    <recommendedName>
        <fullName evidence="5">Mig1 protein</fullName>
    </recommendedName>
</protein>
<sequence length="171" mass="18002">MKVASAFLVFTLLAGCFVVAAAARGLDRGSRKPVAVCTLPTHAVLATLDNPARGITFQDCPRQLPPPPPGIKLALVSVAVHFGLEAQFFDTGKFDDYWLKAYLDPKLAGFKTDCWEAPALGCAKPAPAAAAPPGAAGEKVVLFAGEQRGKYKPYSGPSDAELLPLDDPSLH</sequence>
<evidence type="ECO:0000313" key="3">
    <source>
        <dbReference type="EMBL" id="CBQ68221.1"/>
    </source>
</evidence>
<evidence type="ECO:0008006" key="5">
    <source>
        <dbReference type="Google" id="ProtNLM"/>
    </source>
</evidence>
<evidence type="ECO:0000256" key="1">
    <source>
        <dbReference type="SAM" id="MobiDB-lite"/>
    </source>
</evidence>
<dbReference type="PROSITE" id="PS51257">
    <property type="entry name" value="PROKAR_LIPOPROTEIN"/>
    <property type="match status" value="1"/>
</dbReference>
<gene>
    <name evidence="3" type="ORF">sr12087</name>
</gene>
<dbReference type="eggNOG" id="ENOG502RE7B">
    <property type="taxonomic scope" value="Eukaryota"/>
</dbReference>
<reference evidence="3 4" key="1">
    <citation type="journal article" date="2010" name="Science">
        <title>Pathogenicity determinants in smut fungi revealed by genome comparison.</title>
        <authorList>
            <person name="Schirawski J."/>
            <person name="Mannhaupt G."/>
            <person name="Muench K."/>
            <person name="Brefort T."/>
            <person name="Schipper K."/>
            <person name="Doehlemann G."/>
            <person name="Di Stasio M."/>
            <person name="Roessel N."/>
            <person name="Mendoza-Mendoza A."/>
            <person name="Pester D."/>
            <person name="Mueller O."/>
            <person name="Winterberg B."/>
            <person name="Meyer E."/>
            <person name="Ghareeb H."/>
            <person name="Wollenberg T."/>
            <person name="Muensterkoetter M."/>
            <person name="Wong P."/>
            <person name="Walter M."/>
            <person name="Stukenbrock E."/>
            <person name="Gueldener U."/>
            <person name="Kahmann R."/>
        </authorList>
    </citation>
    <scope>NUCLEOTIDE SEQUENCE [LARGE SCALE GENOMIC DNA]</scope>
    <source>
        <strain evidence="4">SRZ2</strain>
    </source>
</reference>
<dbReference type="Proteomes" id="UP000008867">
    <property type="component" value="Chromosome 1"/>
</dbReference>
<accession>E6ZLL8</accession>
<evidence type="ECO:0000313" key="4">
    <source>
        <dbReference type="Proteomes" id="UP000008867"/>
    </source>
</evidence>
<keyword evidence="4" id="KW-1185">Reference proteome</keyword>
<keyword evidence="2" id="KW-0732">Signal</keyword>
<evidence type="ECO:0000256" key="2">
    <source>
        <dbReference type="SAM" id="SignalP"/>
    </source>
</evidence>
<feature type="region of interest" description="Disordered" evidence="1">
    <location>
        <begin position="149"/>
        <end position="171"/>
    </location>
</feature>
<dbReference type="HOGENOM" id="CLU_1564059_0_0_1"/>
<name>E6ZLL8_SPORE</name>